<protein>
    <submittedName>
        <fullName evidence="2">Uncharacterized protein</fullName>
    </submittedName>
</protein>
<feature type="transmembrane region" description="Helical" evidence="1">
    <location>
        <begin position="74"/>
        <end position="96"/>
    </location>
</feature>
<comment type="caution">
    <text evidence="2">The sequence shown here is derived from an EMBL/GenBank/DDBJ whole genome shotgun (WGS) entry which is preliminary data.</text>
</comment>
<keyword evidence="1" id="KW-1133">Transmembrane helix</keyword>
<keyword evidence="1" id="KW-0812">Transmembrane</keyword>
<accession>A0A0F9REN7</accession>
<evidence type="ECO:0000313" key="2">
    <source>
        <dbReference type="EMBL" id="KKN48072.1"/>
    </source>
</evidence>
<dbReference type="AlphaFoldDB" id="A0A0F9REN7"/>
<gene>
    <name evidence="2" type="ORF">LCGC14_0656630</name>
</gene>
<organism evidence="2">
    <name type="scientific">marine sediment metagenome</name>
    <dbReference type="NCBI Taxonomy" id="412755"/>
    <lineage>
        <taxon>unclassified sequences</taxon>
        <taxon>metagenomes</taxon>
        <taxon>ecological metagenomes</taxon>
    </lineage>
</organism>
<evidence type="ECO:0000256" key="1">
    <source>
        <dbReference type="SAM" id="Phobius"/>
    </source>
</evidence>
<keyword evidence="1" id="KW-0472">Membrane</keyword>
<reference evidence="2" key="1">
    <citation type="journal article" date="2015" name="Nature">
        <title>Complex archaea that bridge the gap between prokaryotes and eukaryotes.</title>
        <authorList>
            <person name="Spang A."/>
            <person name="Saw J.H."/>
            <person name="Jorgensen S.L."/>
            <person name="Zaremba-Niedzwiedzka K."/>
            <person name="Martijn J."/>
            <person name="Lind A.E."/>
            <person name="van Eijk R."/>
            <person name="Schleper C."/>
            <person name="Guy L."/>
            <person name="Ettema T.J."/>
        </authorList>
    </citation>
    <scope>NUCLEOTIDE SEQUENCE</scope>
</reference>
<name>A0A0F9REN7_9ZZZZ</name>
<proteinExistence type="predicted"/>
<sequence>MHYEDNILIPRGIILAISANASNNGFFIWDVPILPIGDDYFIKITSITDSSCWELSDQFYIGLNDSSDSSDNTIYGYKVFIFLNGIFVISIVFIIWSKKIIR</sequence>
<dbReference type="EMBL" id="LAZR01001241">
    <property type="protein sequence ID" value="KKN48072.1"/>
    <property type="molecule type" value="Genomic_DNA"/>
</dbReference>